<feature type="domain" description="4Fe-4S ferredoxin-type" evidence="8">
    <location>
        <begin position="48"/>
        <end position="81"/>
    </location>
</feature>
<keyword evidence="7" id="KW-0411">Iron-sulfur</keyword>
<evidence type="ECO:0000256" key="1">
    <source>
        <dbReference type="ARBA" id="ARBA00022448"/>
    </source>
</evidence>
<dbReference type="PANTHER" id="PTHR43177:SF5">
    <property type="entry name" value="ANAEROBIC DIMETHYL SULFOXIDE REDUCTASE CHAIN B-RELATED"/>
    <property type="match status" value="1"/>
</dbReference>
<feature type="domain" description="4Fe-4S ferredoxin-type" evidence="8">
    <location>
        <begin position="83"/>
        <end position="112"/>
    </location>
</feature>
<keyword evidence="1" id="KW-0813">Transport</keyword>
<dbReference type="PROSITE" id="PS00198">
    <property type="entry name" value="4FE4S_FER_1"/>
    <property type="match status" value="1"/>
</dbReference>
<dbReference type="PANTHER" id="PTHR43177">
    <property type="entry name" value="PROTEIN NRFC"/>
    <property type="match status" value="1"/>
</dbReference>
<feature type="domain" description="4Fe-4S ferredoxin-type" evidence="8">
    <location>
        <begin position="4"/>
        <end position="34"/>
    </location>
</feature>
<keyword evidence="3" id="KW-0479">Metal-binding</keyword>
<keyword evidence="5" id="KW-0249">Electron transport</keyword>
<evidence type="ECO:0000256" key="6">
    <source>
        <dbReference type="ARBA" id="ARBA00023004"/>
    </source>
</evidence>
<evidence type="ECO:0000313" key="9">
    <source>
        <dbReference type="EMBL" id="SHE41411.1"/>
    </source>
</evidence>
<dbReference type="Gene3D" id="3.30.70.20">
    <property type="match status" value="2"/>
</dbReference>
<dbReference type="PROSITE" id="PS51379">
    <property type="entry name" value="4FE4S_FER_2"/>
    <property type="match status" value="3"/>
</dbReference>
<dbReference type="InterPro" id="IPR050954">
    <property type="entry name" value="ET_IronSulfur_Cluster-Binding"/>
</dbReference>
<evidence type="ECO:0000256" key="7">
    <source>
        <dbReference type="ARBA" id="ARBA00023014"/>
    </source>
</evidence>
<evidence type="ECO:0000256" key="4">
    <source>
        <dbReference type="ARBA" id="ARBA00022737"/>
    </source>
</evidence>
<dbReference type="Pfam" id="PF13247">
    <property type="entry name" value="Fer4_11"/>
    <property type="match status" value="1"/>
</dbReference>
<dbReference type="OrthoDB" id="9810688at2"/>
<keyword evidence="2" id="KW-0004">4Fe-4S</keyword>
<reference evidence="10" key="1">
    <citation type="submission" date="2016-11" db="EMBL/GenBank/DDBJ databases">
        <authorList>
            <person name="Varghese N."/>
            <person name="Submissions S."/>
        </authorList>
    </citation>
    <scope>NUCLEOTIDE SEQUENCE [LARGE SCALE GENOMIC DNA]</scope>
    <source>
        <strain evidence="10">DSM 11792</strain>
    </source>
</reference>
<sequence length="173" mass="19111">MSNYSLFQDEKKCISCRSCEVQCKINKGLATGPRPGKIITAGPATRNGRIMAKYVFTTCRHCEDPFCVQACPVGAVQKRPSDGIVFIDQELCVGCQSCIMACPWGAPQWDEEKGVVVKCDYCKDRLDAGLEPACVTACPTGSLIFISTENIPSIKRERIIRRRMNGRAVNAIW</sequence>
<dbReference type="Proteomes" id="UP000184196">
    <property type="component" value="Unassembled WGS sequence"/>
</dbReference>
<evidence type="ECO:0000259" key="8">
    <source>
        <dbReference type="PROSITE" id="PS51379"/>
    </source>
</evidence>
<dbReference type="AlphaFoldDB" id="A0A1M4TAB6"/>
<evidence type="ECO:0000256" key="2">
    <source>
        <dbReference type="ARBA" id="ARBA00022485"/>
    </source>
</evidence>
<keyword evidence="10" id="KW-1185">Reference proteome</keyword>
<dbReference type="InterPro" id="IPR017900">
    <property type="entry name" value="4Fe4S_Fe_S_CS"/>
</dbReference>
<dbReference type="GO" id="GO:0046872">
    <property type="term" value="F:metal ion binding"/>
    <property type="evidence" value="ECO:0007669"/>
    <property type="project" value="UniProtKB-KW"/>
</dbReference>
<dbReference type="EMBL" id="FQUW01000005">
    <property type="protein sequence ID" value="SHE41411.1"/>
    <property type="molecule type" value="Genomic_DNA"/>
</dbReference>
<keyword evidence="4" id="KW-0677">Repeat</keyword>
<dbReference type="InterPro" id="IPR017896">
    <property type="entry name" value="4Fe4S_Fe-S-bd"/>
</dbReference>
<organism evidence="9 10">
    <name type="scientific">Desulfofundulus australicus DSM 11792</name>
    <dbReference type="NCBI Taxonomy" id="1121425"/>
    <lineage>
        <taxon>Bacteria</taxon>
        <taxon>Bacillati</taxon>
        <taxon>Bacillota</taxon>
        <taxon>Clostridia</taxon>
        <taxon>Eubacteriales</taxon>
        <taxon>Peptococcaceae</taxon>
        <taxon>Desulfofundulus</taxon>
    </lineage>
</organism>
<name>A0A1M4TAB6_9FIRM</name>
<proteinExistence type="predicted"/>
<evidence type="ECO:0000256" key="5">
    <source>
        <dbReference type="ARBA" id="ARBA00022982"/>
    </source>
</evidence>
<protein>
    <submittedName>
        <fullName evidence="9">Fe-S-cluster-containing dehydrogenase component</fullName>
    </submittedName>
</protein>
<evidence type="ECO:0000256" key="3">
    <source>
        <dbReference type="ARBA" id="ARBA00022723"/>
    </source>
</evidence>
<keyword evidence="6" id="KW-0408">Iron</keyword>
<evidence type="ECO:0000313" key="10">
    <source>
        <dbReference type="Proteomes" id="UP000184196"/>
    </source>
</evidence>
<dbReference type="GO" id="GO:0051539">
    <property type="term" value="F:4 iron, 4 sulfur cluster binding"/>
    <property type="evidence" value="ECO:0007669"/>
    <property type="project" value="UniProtKB-KW"/>
</dbReference>
<dbReference type="RefSeq" id="WP_073162594.1">
    <property type="nucleotide sequence ID" value="NZ_FQUW01000005.1"/>
</dbReference>
<dbReference type="Pfam" id="PF12800">
    <property type="entry name" value="Fer4_4"/>
    <property type="match status" value="1"/>
</dbReference>
<dbReference type="SUPFAM" id="SSF54862">
    <property type="entry name" value="4Fe-4S ferredoxins"/>
    <property type="match status" value="1"/>
</dbReference>
<accession>A0A1M4TAB6</accession>
<gene>
    <name evidence="9" type="ORF">SAMN02745218_00266</name>
</gene>